<comment type="similarity">
    <text evidence="2 6">Belongs to the enhancer of polycomb family.</text>
</comment>
<evidence type="ECO:0000256" key="5">
    <source>
        <dbReference type="ARBA" id="ARBA00023242"/>
    </source>
</evidence>
<evidence type="ECO:0000256" key="2">
    <source>
        <dbReference type="ARBA" id="ARBA00008035"/>
    </source>
</evidence>
<accession>A0A835IFZ7</accession>
<feature type="region of interest" description="Disordered" evidence="7">
    <location>
        <begin position="269"/>
        <end position="289"/>
    </location>
</feature>
<feature type="region of interest" description="Disordered" evidence="7">
    <location>
        <begin position="442"/>
        <end position="461"/>
    </location>
</feature>
<evidence type="ECO:0000259" key="8">
    <source>
        <dbReference type="SMART" id="SM00333"/>
    </source>
</evidence>
<evidence type="ECO:0000256" key="6">
    <source>
        <dbReference type="RuleBase" id="RU361124"/>
    </source>
</evidence>
<feature type="region of interest" description="Disordered" evidence="7">
    <location>
        <begin position="1"/>
        <end position="97"/>
    </location>
</feature>
<evidence type="ECO:0000256" key="7">
    <source>
        <dbReference type="SAM" id="MobiDB-lite"/>
    </source>
</evidence>
<gene>
    <name evidence="9" type="ORF">IFM89_035194</name>
</gene>
<keyword evidence="10" id="KW-1185">Reference proteome</keyword>
<dbReference type="SMART" id="SM00333">
    <property type="entry name" value="TUDOR"/>
    <property type="match status" value="1"/>
</dbReference>
<feature type="region of interest" description="Disordered" evidence="7">
    <location>
        <begin position="154"/>
        <end position="240"/>
    </location>
</feature>
<evidence type="ECO:0000256" key="4">
    <source>
        <dbReference type="ARBA" id="ARBA00023163"/>
    </source>
</evidence>
<dbReference type="GO" id="GO:0006357">
    <property type="term" value="P:regulation of transcription by RNA polymerase II"/>
    <property type="evidence" value="ECO:0007669"/>
    <property type="project" value="InterPro"/>
</dbReference>
<feature type="domain" description="Tudor" evidence="8">
    <location>
        <begin position="326"/>
        <end position="385"/>
    </location>
</feature>
<dbReference type="InterPro" id="IPR019542">
    <property type="entry name" value="Enhancer_polycomb-like_N"/>
</dbReference>
<feature type="compositionally biased region" description="Basic residues" evidence="7">
    <location>
        <begin position="1531"/>
        <end position="1542"/>
    </location>
</feature>
<comment type="caution">
    <text evidence="9">The sequence shown here is derived from an EMBL/GenBank/DDBJ whole genome shotgun (WGS) entry which is preliminary data.</text>
</comment>
<feature type="compositionally biased region" description="Polar residues" evidence="7">
    <location>
        <begin position="269"/>
        <end position="284"/>
    </location>
</feature>
<protein>
    <recommendedName>
        <fullName evidence="6">Enhancer of polycomb-like protein</fullName>
    </recommendedName>
</protein>
<dbReference type="CDD" id="cd20404">
    <property type="entry name" value="Tudor_Agenet_AtEML-like"/>
    <property type="match status" value="1"/>
</dbReference>
<dbReference type="PANTHER" id="PTHR14898">
    <property type="entry name" value="ENHANCER OF POLYCOMB"/>
    <property type="match status" value="1"/>
</dbReference>
<keyword evidence="4 6" id="KW-0804">Transcription</keyword>
<feature type="region of interest" description="Disordered" evidence="7">
    <location>
        <begin position="1103"/>
        <end position="1137"/>
    </location>
</feature>
<proteinExistence type="inferred from homology"/>
<dbReference type="Pfam" id="PF10513">
    <property type="entry name" value="EPL1"/>
    <property type="match status" value="1"/>
</dbReference>
<name>A0A835IFZ7_9MAGN</name>
<dbReference type="GO" id="GO:0005634">
    <property type="term" value="C:nucleus"/>
    <property type="evidence" value="ECO:0007669"/>
    <property type="project" value="UniProtKB-SubCell"/>
</dbReference>
<feature type="compositionally biased region" description="Basic residues" evidence="7">
    <location>
        <begin position="199"/>
        <end position="209"/>
    </location>
</feature>
<keyword evidence="5 6" id="KW-0539">Nucleus</keyword>
<comment type="subcellular location">
    <subcellularLocation>
        <location evidence="1 6">Nucleus</location>
    </subcellularLocation>
</comment>
<feature type="compositionally biased region" description="Basic and acidic residues" evidence="7">
    <location>
        <begin position="15"/>
        <end position="35"/>
    </location>
</feature>
<dbReference type="EMBL" id="JADFTS010000003">
    <property type="protein sequence ID" value="KAF9617250.1"/>
    <property type="molecule type" value="Genomic_DNA"/>
</dbReference>
<dbReference type="OrthoDB" id="435275at2759"/>
<feature type="compositionally biased region" description="Polar residues" evidence="7">
    <location>
        <begin position="213"/>
        <end position="225"/>
    </location>
</feature>
<dbReference type="GO" id="GO:0035267">
    <property type="term" value="C:NuA4 histone acetyltransferase complex"/>
    <property type="evidence" value="ECO:0007669"/>
    <property type="project" value="InterPro"/>
</dbReference>
<evidence type="ECO:0000313" key="10">
    <source>
        <dbReference type="Proteomes" id="UP000631114"/>
    </source>
</evidence>
<keyword evidence="3 6" id="KW-0805">Transcription regulation</keyword>
<organism evidence="9 10">
    <name type="scientific">Coptis chinensis</name>
    <dbReference type="NCBI Taxonomy" id="261450"/>
    <lineage>
        <taxon>Eukaryota</taxon>
        <taxon>Viridiplantae</taxon>
        <taxon>Streptophyta</taxon>
        <taxon>Embryophyta</taxon>
        <taxon>Tracheophyta</taxon>
        <taxon>Spermatophyta</taxon>
        <taxon>Magnoliopsida</taxon>
        <taxon>Ranunculales</taxon>
        <taxon>Ranunculaceae</taxon>
        <taxon>Coptidoideae</taxon>
        <taxon>Coptis</taxon>
    </lineage>
</organism>
<dbReference type="Gene3D" id="2.30.30.140">
    <property type="match status" value="1"/>
</dbReference>
<feature type="compositionally biased region" description="Polar residues" evidence="7">
    <location>
        <begin position="154"/>
        <end position="166"/>
    </location>
</feature>
<feature type="compositionally biased region" description="Basic residues" evidence="7">
    <location>
        <begin position="1110"/>
        <end position="1123"/>
    </location>
</feature>
<dbReference type="InterPro" id="IPR002999">
    <property type="entry name" value="Tudor"/>
</dbReference>
<dbReference type="InterPro" id="IPR024943">
    <property type="entry name" value="Enhancer_polycomb"/>
</dbReference>
<dbReference type="Proteomes" id="UP000631114">
    <property type="component" value="Unassembled WGS sequence"/>
</dbReference>
<feature type="region of interest" description="Disordered" evidence="7">
    <location>
        <begin position="1518"/>
        <end position="1542"/>
    </location>
</feature>
<evidence type="ECO:0000313" key="9">
    <source>
        <dbReference type="EMBL" id="KAF9617250.1"/>
    </source>
</evidence>
<feature type="region of interest" description="Disordered" evidence="7">
    <location>
        <begin position="389"/>
        <end position="410"/>
    </location>
</feature>
<evidence type="ECO:0000256" key="3">
    <source>
        <dbReference type="ARBA" id="ARBA00023015"/>
    </source>
</evidence>
<reference evidence="9 10" key="1">
    <citation type="submission" date="2020-10" db="EMBL/GenBank/DDBJ databases">
        <title>The Coptis chinensis genome and diversification of protoberbering-type alkaloids.</title>
        <authorList>
            <person name="Wang B."/>
            <person name="Shu S."/>
            <person name="Song C."/>
            <person name="Liu Y."/>
        </authorList>
    </citation>
    <scope>NUCLEOTIDE SEQUENCE [LARGE SCALE GENOMIC DNA]</scope>
    <source>
        <strain evidence="9">HL-2020</strain>
        <tissue evidence="9">Leaf</tissue>
    </source>
</reference>
<evidence type="ECO:0000256" key="1">
    <source>
        <dbReference type="ARBA" id="ARBA00004123"/>
    </source>
</evidence>
<sequence>MESSLKGCDVDGNDENSRSLDIYVEKSEGLSDKGESSGLKRKGGSSESEESGLGQGRKKKRSLKEVSLSSFESVNKKKKNGLNLEQKERNDQLLDEGDLKSLLSLDANGVPIPKRPRCFIRRKKFQNNHLFKDVWHSEKVCSGDQLVKLNGQSATSVSSFQDNGTKVNDDFKENNSDGANSARKVKSKDTVSSGYNSKVAKRNRAKRREPKSQEQSGVDRLQSSVDKIATPRKNRRVDEESLEANAARMLISRFDPSCTGYSGNGLSFGSSTPGSLASSRSNRSVGLEDNSADAADRVLRPRMKDKQKRYTRKRRHFYEIFSRDVDAYWVINRRIKVFWPLDQSWYLGLITSYDTQRNLHHIKYDDRDEEWINLENERFKLLLLPGEAPRNADSETSGQAARTVVEEKEDAEVEDDNGVDIFMDTEPIISWLARSTRQVKSSPLTGVKRKMHPQSKDIGTSKVTEDSFSTLRGCLVNGTFKTGTSKLCCESVVPVNVDNEETSEAKCSNDGMLRFVYFRKRFRQRGQELSCTSKNSECRSIVVYDPHICSVGRPRRLKENDMANEFVGVDDFNSGCLSWFGKNLGLLKLTVTPINSRQVTLKFSIPLQFVNDTFRAENSWLFHTLLLLQYGVVMVMWPKVQLEMLFVDNVVGLRFLLFEGCLMQAVAFVCLVLLAFHQPDEHGEVLDRQVPVTSIRFEISGFPSFGRRFIFVLYNFVEVKNSKWLYLDKKLKRYCSVTKQLPLSECTYHNIKILQNRSYQPFPSVCREPVSPEVSRRRSRQGQGIMYTGISKESAYVDMSLSCSSCNKKPKRIPHFLLPFAAAPTFFLSLHLKLFMAKNVASFNFCNPMLLLEGPEDGGRLVAHDCSLDEDIPDQRNDCSLDEDIPDQRNFTNDMECSLSTAAAGSGSLSCVESKADDISLSNEGDLETFQKCLKNELTVAETLLGNQDSGKSMNNDIVELKSHSGHLSGSEQCAENSQPPVAGGHSFLENRGKECFSHLNDIKIQVPAVNHVESPSCDGERQEAQQFTSDSVWSVNDFAIRSPNPTAPRSLWHRNRHSSGSLSFGYRSKIWPDGTEELSPNGLVNGSSKPRNQASCLLPFGSYDFSSKPRSHQRRGPGRPRRIRTDIEKTVPKGSRSPQRRLELLSCYANLLSTAGDRGWRECGVHVVLERTDHNEWRLLVKLAGVTKHSYKAYQFFQPGTTNRYTHAMMWKGGKDWILEFPDRNQWTLFKEMHEECYNRNLHVVSVKTIPIPGVRLFEEINDNGVEIPFVRSSSKYFQQVETDVDMALNPSRVLYDMDTDDDEWIINRSGSSDASVSHIMEISEEMFERTMDTFEKVAYSQQCDDFTSDEIEDLLVGGEPIDVINDIYEYWKQKRQRKGMPLIRQLQPPMWERYQKQLKEWELSFSKVHHLSNGFKEKSVLLEKPPMFAFCLRPRGLEVPNKGSKHRSQRKVSAGGHSCASSRDFDAFGRKSNGFGCGEERFLSGSNHEYGSSWQTSSWQTSSRVISPRDAVSTGYLSMSSDGSERSQPKKLHRNKSKKIRTFTSHSDAQMIMPSYNQSPMGQRNGVSRWNVGVLEWPNQNPYQREVFSRNRVEKLGVPDLDEFRLRDASSAAQHASNMAKLKREKAQRLLYRADLAVHKAVVALMIVDSIKASSEDSSEDRTGILCAHGGPVSSEIRIDCGLNFSA</sequence>